<name>A0A5C3QFZ0_9AGAR</name>
<feature type="domain" description="Xylanolytic transcriptional activator regulatory" evidence="3">
    <location>
        <begin position="183"/>
        <end position="255"/>
    </location>
</feature>
<feature type="region of interest" description="Disordered" evidence="2">
    <location>
        <begin position="523"/>
        <end position="583"/>
    </location>
</feature>
<keyword evidence="5" id="KW-1185">Reference proteome</keyword>
<sequence>MDLDPKTRRFYGRSSDISMINMTLRLQSETLSDLHPELEAPVKRPVFWQPMQVKAEVDLGRQVVLVFPEPDLMYSLIDLYFDKVNYLIPTLHKPTFFRLVEDGVHHKDIMFGALVLAACALGAAAGSDDPRMIAPDAELPVARGLDYVRQIWQIRKGLIAPCSLYEIQLLCTISHIHYAGEGIFTMIGTGVRYMQELGVHRMNGTSRTSVEGELWRRAFWTFLIMDRIIASMTGRPCCVQDEDHDLEWPREVDDEYWEDPIHPWKQPADKPPSNVQFFTQYIKLCNIEGNAQRTIYANKKPRVFRNLKDEEWQKRVILELDSELNHFQVELPAHLRWDPKVTPIQPPHLLLQAGSLNAYFHFVRIQIHRPFVMNQGPIIGPSLPLLISTNAAHSVCNTLDAISRAGCIVNPVFQNTSICAGVMLLLNMWSSMRYRRSIDWAKEMGYVDRVMGAMKNAESRWAPAGQIWDLLNGLRWCPMNETELTNRGEQLQRCKQAVKRPVVPQPSPAQAFQYEQTSYGREHPIYSDYDSPQTVPPQASSRAHSPPPTHNGGYYRQAAQPTHYSSHGHAPSASSAAPYQHTGGRHLAPLHLTQPTYYAQQPVAGHDIPTYFGGLDESLLLDIPQQWDLGAYHLTYPEYNHYGQQAYQAETHDMPQQQHQYSVSHERMSQPDPTWASNGHSTQAYYEGSEHGFRH</sequence>
<evidence type="ECO:0000256" key="1">
    <source>
        <dbReference type="ARBA" id="ARBA00023242"/>
    </source>
</evidence>
<dbReference type="SMART" id="SM00906">
    <property type="entry name" value="Fungal_trans"/>
    <property type="match status" value="1"/>
</dbReference>
<dbReference type="PANTHER" id="PTHR46910:SF38">
    <property type="entry name" value="ZN(2)-C6 FUNGAL-TYPE DOMAIN-CONTAINING PROTEIN"/>
    <property type="match status" value="1"/>
</dbReference>
<dbReference type="STRING" id="1884261.A0A5C3QFZ0"/>
<dbReference type="Proteomes" id="UP000305067">
    <property type="component" value="Unassembled WGS sequence"/>
</dbReference>
<accession>A0A5C3QFZ0</accession>
<proteinExistence type="predicted"/>
<evidence type="ECO:0000313" key="4">
    <source>
        <dbReference type="EMBL" id="TFL01003.1"/>
    </source>
</evidence>
<feature type="compositionally biased region" description="Polar residues" evidence="2">
    <location>
        <begin position="671"/>
        <end position="684"/>
    </location>
</feature>
<dbReference type="GO" id="GO:0003700">
    <property type="term" value="F:DNA-binding transcription factor activity"/>
    <property type="evidence" value="ECO:0007669"/>
    <property type="project" value="InterPro"/>
</dbReference>
<evidence type="ECO:0000313" key="5">
    <source>
        <dbReference type="Proteomes" id="UP000305067"/>
    </source>
</evidence>
<feature type="region of interest" description="Disordered" evidence="2">
    <location>
        <begin position="668"/>
        <end position="695"/>
    </location>
</feature>
<feature type="compositionally biased region" description="Low complexity" evidence="2">
    <location>
        <begin position="563"/>
        <end position="581"/>
    </location>
</feature>
<evidence type="ECO:0000256" key="2">
    <source>
        <dbReference type="SAM" id="MobiDB-lite"/>
    </source>
</evidence>
<reference evidence="4 5" key="1">
    <citation type="journal article" date="2019" name="Nat. Ecol. Evol.">
        <title>Megaphylogeny resolves global patterns of mushroom evolution.</title>
        <authorList>
            <person name="Varga T."/>
            <person name="Krizsan K."/>
            <person name="Foldi C."/>
            <person name="Dima B."/>
            <person name="Sanchez-Garcia M."/>
            <person name="Sanchez-Ramirez S."/>
            <person name="Szollosi G.J."/>
            <person name="Szarkandi J.G."/>
            <person name="Papp V."/>
            <person name="Albert L."/>
            <person name="Andreopoulos W."/>
            <person name="Angelini C."/>
            <person name="Antonin V."/>
            <person name="Barry K.W."/>
            <person name="Bougher N.L."/>
            <person name="Buchanan P."/>
            <person name="Buyck B."/>
            <person name="Bense V."/>
            <person name="Catcheside P."/>
            <person name="Chovatia M."/>
            <person name="Cooper J."/>
            <person name="Damon W."/>
            <person name="Desjardin D."/>
            <person name="Finy P."/>
            <person name="Geml J."/>
            <person name="Haridas S."/>
            <person name="Hughes K."/>
            <person name="Justo A."/>
            <person name="Karasinski D."/>
            <person name="Kautmanova I."/>
            <person name="Kiss B."/>
            <person name="Kocsube S."/>
            <person name="Kotiranta H."/>
            <person name="LaButti K.M."/>
            <person name="Lechner B.E."/>
            <person name="Liimatainen K."/>
            <person name="Lipzen A."/>
            <person name="Lukacs Z."/>
            <person name="Mihaltcheva S."/>
            <person name="Morgado L.N."/>
            <person name="Niskanen T."/>
            <person name="Noordeloos M.E."/>
            <person name="Ohm R.A."/>
            <person name="Ortiz-Santana B."/>
            <person name="Ovrebo C."/>
            <person name="Racz N."/>
            <person name="Riley R."/>
            <person name="Savchenko A."/>
            <person name="Shiryaev A."/>
            <person name="Soop K."/>
            <person name="Spirin V."/>
            <person name="Szebenyi C."/>
            <person name="Tomsovsky M."/>
            <person name="Tulloss R.E."/>
            <person name="Uehling J."/>
            <person name="Grigoriev I.V."/>
            <person name="Vagvolgyi C."/>
            <person name="Papp T."/>
            <person name="Martin F.M."/>
            <person name="Miettinen O."/>
            <person name="Hibbett D.S."/>
            <person name="Nagy L.G."/>
        </authorList>
    </citation>
    <scope>NUCLEOTIDE SEQUENCE [LARGE SCALE GENOMIC DNA]</scope>
    <source>
        <strain evidence="4 5">CBS 309.79</strain>
    </source>
</reference>
<dbReference type="OrthoDB" id="4456959at2759"/>
<dbReference type="InterPro" id="IPR007219">
    <property type="entry name" value="XnlR_reg_dom"/>
</dbReference>
<dbReference type="GO" id="GO:0006351">
    <property type="term" value="P:DNA-templated transcription"/>
    <property type="evidence" value="ECO:0007669"/>
    <property type="project" value="InterPro"/>
</dbReference>
<organism evidence="4 5">
    <name type="scientific">Pterulicium gracile</name>
    <dbReference type="NCBI Taxonomy" id="1884261"/>
    <lineage>
        <taxon>Eukaryota</taxon>
        <taxon>Fungi</taxon>
        <taxon>Dikarya</taxon>
        <taxon>Basidiomycota</taxon>
        <taxon>Agaricomycotina</taxon>
        <taxon>Agaricomycetes</taxon>
        <taxon>Agaricomycetidae</taxon>
        <taxon>Agaricales</taxon>
        <taxon>Pleurotineae</taxon>
        <taxon>Pterulaceae</taxon>
        <taxon>Pterulicium</taxon>
    </lineage>
</organism>
<dbReference type="Pfam" id="PF04082">
    <property type="entry name" value="Fungal_trans"/>
    <property type="match status" value="1"/>
</dbReference>
<keyword evidence="1" id="KW-0539">Nucleus</keyword>
<dbReference type="EMBL" id="ML178826">
    <property type="protein sequence ID" value="TFL01003.1"/>
    <property type="molecule type" value="Genomic_DNA"/>
</dbReference>
<gene>
    <name evidence="4" type="ORF">BDV98DRAFT_568276</name>
</gene>
<feature type="compositionally biased region" description="Polar residues" evidence="2">
    <location>
        <begin position="530"/>
        <end position="543"/>
    </location>
</feature>
<protein>
    <submittedName>
        <fullName evidence="4">Fungal-specific transcription factor domain-containing protein</fullName>
    </submittedName>
</protein>
<dbReference type="GO" id="GO:0003677">
    <property type="term" value="F:DNA binding"/>
    <property type="evidence" value="ECO:0007669"/>
    <property type="project" value="InterPro"/>
</dbReference>
<dbReference type="CDD" id="cd12148">
    <property type="entry name" value="fungal_TF_MHR"/>
    <property type="match status" value="1"/>
</dbReference>
<dbReference type="AlphaFoldDB" id="A0A5C3QFZ0"/>
<dbReference type="PANTHER" id="PTHR46910">
    <property type="entry name" value="TRANSCRIPTION FACTOR PDR1"/>
    <property type="match status" value="1"/>
</dbReference>
<dbReference type="GO" id="GO:0008270">
    <property type="term" value="F:zinc ion binding"/>
    <property type="evidence" value="ECO:0007669"/>
    <property type="project" value="InterPro"/>
</dbReference>
<evidence type="ECO:0000259" key="3">
    <source>
        <dbReference type="SMART" id="SM00906"/>
    </source>
</evidence>
<dbReference type="InterPro" id="IPR050987">
    <property type="entry name" value="AtrR-like"/>
</dbReference>